<accession>A0A8A3S5D4</accession>
<dbReference type="Pfam" id="PF01837">
    <property type="entry name" value="HcyBio"/>
    <property type="match status" value="1"/>
</dbReference>
<dbReference type="RefSeq" id="WP_265580233.1">
    <property type="nucleotide sequence ID" value="NZ_CP036172.1"/>
</dbReference>
<reference evidence="2" key="2">
    <citation type="submission" date="2019-02" db="EMBL/GenBank/DDBJ databases">
        <authorList>
            <person name="Chen S.-C."/>
            <person name="Chien H.-H."/>
            <person name="Lai M.-C."/>
        </authorList>
    </citation>
    <scope>NUCLEOTIDE SEQUENCE</scope>
    <source>
        <strain evidence="2">N2F9704</strain>
    </source>
</reference>
<evidence type="ECO:0000313" key="3">
    <source>
        <dbReference type="Proteomes" id="UP001042704"/>
    </source>
</evidence>
<dbReference type="KEGG" id="maqe:RJ40_07440"/>
<dbReference type="PROSITE" id="PS51379">
    <property type="entry name" value="4FE4S_FER_2"/>
    <property type="match status" value="1"/>
</dbReference>
<dbReference type="EMBL" id="CP036172">
    <property type="protein sequence ID" value="QSZ67345.1"/>
    <property type="molecule type" value="Genomic_DNA"/>
</dbReference>
<gene>
    <name evidence="2" type="ORF">RJ40_07440</name>
</gene>
<organism evidence="2 3">
    <name type="scientific">Methanofollis aquaemaris</name>
    <dbReference type="NCBI Taxonomy" id="126734"/>
    <lineage>
        <taxon>Archaea</taxon>
        <taxon>Methanobacteriati</taxon>
        <taxon>Methanobacteriota</taxon>
        <taxon>Stenosarchaea group</taxon>
        <taxon>Methanomicrobia</taxon>
        <taxon>Methanomicrobiales</taxon>
        <taxon>Methanomicrobiaceae</taxon>
        <taxon>Methanofollis</taxon>
    </lineage>
</organism>
<dbReference type="InterPro" id="IPR002708">
    <property type="entry name" value="HcyBio"/>
</dbReference>
<dbReference type="Proteomes" id="UP001042704">
    <property type="component" value="Chromosome"/>
</dbReference>
<evidence type="ECO:0000313" key="2">
    <source>
        <dbReference type="EMBL" id="QSZ67345.1"/>
    </source>
</evidence>
<protein>
    <submittedName>
        <fullName evidence="2">Methanogenesis marker 16 metalloprotein</fullName>
    </submittedName>
</protein>
<dbReference type="SUPFAM" id="SSF54862">
    <property type="entry name" value="4Fe-4S ferredoxins"/>
    <property type="match status" value="1"/>
</dbReference>
<dbReference type="InterPro" id="IPR017677">
    <property type="entry name" value="Methan_mark_16"/>
</dbReference>
<sequence>MKTISEIRERVRDGEAVVLTASEFKARVRARERPGPVDVDVVTCGTCGVMSGTAALLSVPVAPPGTFGRAEAVRLNGVPAYPGPCPNERLGLVDMIVYGTAHLGARYGGGHLFADLAAGKEVHVEVDARGRTYEAEFTLDDCGTARLFTTRSAFKNYTAFVNCSAAPEETIFSVTGLKGSCAEASVSGCGEISPVENDPALRVLGPGARVLLNGAPGLVMGEGTRSTPEKPNLSVFAEMKGMDPCTCGGFVTAAGPECITSIAAPIPVLDQGSIDALSVLDDEVALPVADIKDRRPFTRTTYAEVWRGTDHEVVYEPSTCLFCEPCRATAICPTGAFLVGQGIDPCLCASCGACAVACTGGSVHADLGTLDVAGVTVPITMRQSDRKKAEELCVRLKGALLDGSFEL</sequence>
<reference evidence="2" key="1">
    <citation type="journal article" date="2001" name="Int. J. Syst. Evol. Microbiol.">
        <title>Methanofollis aquaemaris sp. nov., a methanogen isolated from an aquaculture fish pond.</title>
        <authorList>
            <person name="Lai M.C."/>
            <person name="Chen S.C."/>
        </authorList>
    </citation>
    <scope>NUCLEOTIDE SEQUENCE</scope>
    <source>
        <strain evidence="2">N2F9704</strain>
    </source>
</reference>
<dbReference type="GeneID" id="76424185"/>
<dbReference type="InterPro" id="IPR017896">
    <property type="entry name" value="4Fe4S_Fe-S-bd"/>
</dbReference>
<evidence type="ECO:0000259" key="1">
    <source>
        <dbReference type="PROSITE" id="PS51379"/>
    </source>
</evidence>
<keyword evidence="3" id="KW-1185">Reference proteome</keyword>
<dbReference type="AlphaFoldDB" id="A0A8A3S5D4"/>
<name>A0A8A3S5D4_9EURY</name>
<proteinExistence type="predicted"/>
<dbReference type="NCBIfam" id="TIGR03287">
    <property type="entry name" value="methan_mark_16"/>
    <property type="match status" value="1"/>
</dbReference>
<feature type="domain" description="4Fe-4S ferredoxin-type" evidence="1">
    <location>
        <begin position="311"/>
        <end position="342"/>
    </location>
</feature>